<feature type="region of interest" description="Disordered" evidence="1">
    <location>
        <begin position="204"/>
        <end position="229"/>
    </location>
</feature>
<evidence type="ECO:0000256" key="1">
    <source>
        <dbReference type="SAM" id="MobiDB-lite"/>
    </source>
</evidence>
<evidence type="ECO:0000313" key="2">
    <source>
        <dbReference type="EMBL" id="OBZ65883.1"/>
    </source>
</evidence>
<feature type="compositionally biased region" description="Basic and acidic residues" evidence="1">
    <location>
        <begin position="59"/>
        <end position="72"/>
    </location>
</feature>
<dbReference type="EMBL" id="LUGG01000038">
    <property type="protein sequence ID" value="OBZ65883.1"/>
    <property type="molecule type" value="Genomic_DNA"/>
</dbReference>
<accession>A0A1C7LMB7</accession>
<keyword evidence="3" id="KW-1185">Reference proteome</keyword>
<gene>
    <name evidence="2" type="ORF">A0H81_14193</name>
</gene>
<sequence length="251" mass="27441">MPVTNPTDNDRAQCWELVSNRVGDFDIVTVDDDVLKRLLPYFRPDDAAEFGHRIVKRAPGREKKGRSKDAHKPQNPRLLQDVTPTVLSIFQHVIDEWEDDRIQSNAQAGTRVSTTRTEVQQRWGIQIPSALRPGSDRPGWIRIDIQGTYEATPGQRVANIQGQWGNDSVFHVIVPVGVTIGRAVIRAAMHESLRTHTSVIIAASNSRPSSGGSKPGTTPPPPPGPSGGKGNGWIYFAAALIPIVLLSPLGM</sequence>
<protein>
    <submittedName>
        <fullName evidence="2">Uncharacterized protein</fullName>
    </submittedName>
</protein>
<dbReference type="Proteomes" id="UP000092993">
    <property type="component" value="Unassembled WGS sequence"/>
</dbReference>
<dbReference type="STRING" id="5627.A0A1C7LMB7"/>
<name>A0A1C7LMB7_GRIFR</name>
<dbReference type="OrthoDB" id="2634995at2759"/>
<comment type="caution">
    <text evidence="2">The sequence shown here is derived from an EMBL/GenBank/DDBJ whole genome shotgun (WGS) entry which is preliminary data.</text>
</comment>
<organism evidence="2 3">
    <name type="scientific">Grifola frondosa</name>
    <name type="common">Maitake</name>
    <name type="synonym">Polyporus frondosus</name>
    <dbReference type="NCBI Taxonomy" id="5627"/>
    <lineage>
        <taxon>Eukaryota</taxon>
        <taxon>Fungi</taxon>
        <taxon>Dikarya</taxon>
        <taxon>Basidiomycota</taxon>
        <taxon>Agaricomycotina</taxon>
        <taxon>Agaricomycetes</taxon>
        <taxon>Polyporales</taxon>
        <taxon>Grifolaceae</taxon>
        <taxon>Grifola</taxon>
    </lineage>
</organism>
<dbReference type="AlphaFoldDB" id="A0A1C7LMB7"/>
<feature type="compositionally biased region" description="Low complexity" evidence="1">
    <location>
        <begin position="204"/>
        <end position="216"/>
    </location>
</feature>
<proteinExistence type="predicted"/>
<evidence type="ECO:0000313" key="3">
    <source>
        <dbReference type="Proteomes" id="UP000092993"/>
    </source>
</evidence>
<reference evidence="2 3" key="1">
    <citation type="submission" date="2016-03" db="EMBL/GenBank/DDBJ databases">
        <title>Whole genome sequencing of Grifola frondosa 9006-11.</title>
        <authorList>
            <person name="Min B."/>
            <person name="Park H."/>
            <person name="Kim J.-G."/>
            <person name="Cho H."/>
            <person name="Oh Y.-L."/>
            <person name="Kong W.-S."/>
            <person name="Choi I.-G."/>
        </authorList>
    </citation>
    <scope>NUCLEOTIDE SEQUENCE [LARGE SCALE GENOMIC DNA]</scope>
    <source>
        <strain evidence="2 3">9006-11</strain>
    </source>
</reference>
<feature type="region of interest" description="Disordered" evidence="1">
    <location>
        <begin position="53"/>
        <end position="76"/>
    </location>
</feature>